<dbReference type="PIRSF" id="PIRSF036893">
    <property type="entry name" value="Lipocalin_ApoD"/>
    <property type="match status" value="1"/>
</dbReference>
<dbReference type="InterPro" id="IPR000566">
    <property type="entry name" value="Lipocln_cytosolic_FA-bd_dom"/>
</dbReference>
<name>A0A9W8Z2X9_9PEZI</name>
<feature type="domain" description="Lipocalin/cytosolic fatty-acid binding" evidence="3">
    <location>
        <begin position="52"/>
        <end position="184"/>
    </location>
</feature>
<evidence type="ECO:0000313" key="4">
    <source>
        <dbReference type="EMBL" id="KAJ4396795.1"/>
    </source>
</evidence>
<keyword evidence="5" id="KW-1185">Reference proteome</keyword>
<gene>
    <name evidence="4" type="ORF">N0V93_001017</name>
</gene>
<comment type="caution">
    <text evidence="4">The sequence shown here is derived from an EMBL/GenBank/DDBJ whole genome shotgun (WGS) entry which is preliminary data.</text>
</comment>
<evidence type="ECO:0000256" key="1">
    <source>
        <dbReference type="ARBA" id="ARBA00006889"/>
    </source>
</evidence>
<dbReference type="GO" id="GO:0006629">
    <property type="term" value="P:lipid metabolic process"/>
    <property type="evidence" value="ECO:0007669"/>
    <property type="project" value="TreeGrafter"/>
</dbReference>
<evidence type="ECO:0000259" key="3">
    <source>
        <dbReference type="Pfam" id="PF08212"/>
    </source>
</evidence>
<organism evidence="4 5">
    <name type="scientific">Gnomoniopsis smithogilvyi</name>
    <dbReference type="NCBI Taxonomy" id="1191159"/>
    <lineage>
        <taxon>Eukaryota</taxon>
        <taxon>Fungi</taxon>
        <taxon>Dikarya</taxon>
        <taxon>Ascomycota</taxon>
        <taxon>Pezizomycotina</taxon>
        <taxon>Sordariomycetes</taxon>
        <taxon>Sordariomycetidae</taxon>
        <taxon>Diaporthales</taxon>
        <taxon>Gnomoniaceae</taxon>
        <taxon>Gnomoniopsis</taxon>
    </lineage>
</organism>
<dbReference type="OrthoDB" id="565904at2759"/>
<feature type="signal peptide" evidence="2">
    <location>
        <begin position="1"/>
        <end position="19"/>
    </location>
</feature>
<dbReference type="InterPro" id="IPR012674">
    <property type="entry name" value="Calycin"/>
</dbReference>
<evidence type="ECO:0000256" key="2">
    <source>
        <dbReference type="PIRNR" id="PIRNR036893"/>
    </source>
</evidence>
<evidence type="ECO:0000313" key="5">
    <source>
        <dbReference type="Proteomes" id="UP001140453"/>
    </source>
</evidence>
<dbReference type="PANTHER" id="PTHR10612:SF34">
    <property type="entry name" value="APOLIPOPROTEIN D"/>
    <property type="match status" value="1"/>
</dbReference>
<feature type="chain" id="PRO_5041032704" description="Lipocalin/cytosolic fatty-acid binding domain-containing protein" evidence="2">
    <location>
        <begin position="20"/>
        <end position="200"/>
    </location>
</feature>
<dbReference type="EMBL" id="JAPEVB010000001">
    <property type="protein sequence ID" value="KAJ4396795.1"/>
    <property type="molecule type" value="Genomic_DNA"/>
</dbReference>
<comment type="similarity">
    <text evidence="1 2">Belongs to the calycin superfamily. Lipocalin family.</text>
</comment>
<dbReference type="Proteomes" id="UP001140453">
    <property type="component" value="Unassembled WGS sequence"/>
</dbReference>
<dbReference type="GO" id="GO:0000302">
    <property type="term" value="P:response to reactive oxygen species"/>
    <property type="evidence" value="ECO:0007669"/>
    <property type="project" value="TreeGrafter"/>
</dbReference>
<dbReference type="GO" id="GO:0005737">
    <property type="term" value="C:cytoplasm"/>
    <property type="evidence" value="ECO:0007669"/>
    <property type="project" value="TreeGrafter"/>
</dbReference>
<dbReference type="PANTHER" id="PTHR10612">
    <property type="entry name" value="APOLIPOPROTEIN D"/>
    <property type="match status" value="1"/>
</dbReference>
<dbReference type="AlphaFoldDB" id="A0A9W8Z2X9"/>
<reference evidence="4" key="1">
    <citation type="submission" date="2022-10" db="EMBL/GenBank/DDBJ databases">
        <title>Tapping the CABI collections for fungal endophytes: first genome assemblies for Collariella, Neodidymelliopsis, Ascochyta clinopodiicola, Didymella pomorum, Didymosphaeria variabile, Neocosmospora piperis and Neocucurbitaria cava.</title>
        <authorList>
            <person name="Hill R."/>
        </authorList>
    </citation>
    <scope>NUCLEOTIDE SEQUENCE</scope>
    <source>
        <strain evidence="4">IMI 355082</strain>
    </source>
</reference>
<dbReference type="SUPFAM" id="SSF50814">
    <property type="entry name" value="Lipocalins"/>
    <property type="match status" value="1"/>
</dbReference>
<keyword evidence="2" id="KW-0732">Signal</keyword>
<protein>
    <recommendedName>
        <fullName evidence="3">Lipocalin/cytosolic fatty-acid binding domain-containing protein</fullName>
    </recommendedName>
</protein>
<accession>A0A9W8Z2X9</accession>
<dbReference type="InterPro" id="IPR022271">
    <property type="entry name" value="Lipocalin_ApoD"/>
</dbReference>
<proteinExistence type="inferred from homology"/>
<dbReference type="Gene3D" id="2.40.128.20">
    <property type="match status" value="1"/>
</dbReference>
<dbReference type="Pfam" id="PF08212">
    <property type="entry name" value="Lipocalin_2"/>
    <property type="match status" value="1"/>
</dbReference>
<sequence>MHATSTIVSILSVAASVSAKAFPRAGTTANGTVVSATFDGYCYYPTPDTSFDVTTYGGVWYQVAGYVAIFDATCKCITANYTLNDDGTVGVVNQCQELGLPISITGSASAVDTAYGSVGVFDVVLEGTGSVCPGPNYIVQEYVEGDYAIVQSPDWSTLFILSREQNVTTDKLDTLVSRAVALGSLESLIVTDDQSGCLYT</sequence>